<reference evidence="3 4" key="1">
    <citation type="submission" date="2014-03" db="EMBL/GenBank/DDBJ databases">
        <title>Genome sequence of the diesel-degrader and plant-growth promoter Acinetobacter oleivorans PF-1 isolated from the roots of poplar tree.</title>
        <authorList>
            <person name="Gkorezis P."/>
            <person name="van Hamme J."/>
            <person name="Rineau F."/>
            <person name="Vangronsveld J."/>
            <person name="Francetti A."/>
        </authorList>
    </citation>
    <scope>NUCLEOTIDE SEQUENCE [LARGE SCALE GENOMIC DNA]</scope>
    <source>
        <strain evidence="3 4">PF1</strain>
    </source>
</reference>
<evidence type="ECO:0000313" key="3">
    <source>
        <dbReference type="EMBL" id="KHN68752.1"/>
    </source>
</evidence>
<dbReference type="InterPro" id="IPR013094">
    <property type="entry name" value="AB_hydrolase_3"/>
</dbReference>
<dbReference type="InterPro" id="IPR029058">
    <property type="entry name" value="AB_hydrolase_fold"/>
</dbReference>
<dbReference type="PANTHER" id="PTHR48081">
    <property type="entry name" value="AB HYDROLASE SUPERFAMILY PROTEIN C4A8.06C"/>
    <property type="match status" value="1"/>
</dbReference>
<dbReference type="Proteomes" id="UP000031012">
    <property type="component" value="Unassembled WGS sequence"/>
</dbReference>
<dbReference type="Pfam" id="PF07859">
    <property type="entry name" value="Abhydrolase_3"/>
    <property type="match status" value="1"/>
</dbReference>
<dbReference type="EMBL" id="JHQK01000001">
    <property type="protein sequence ID" value="KHN68752.1"/>
    <property type="molecule type" value="Genomic_DNA"/>
</dbReference>
<dbReference type="PANTHER" id="PTHR48081:SF33">
    <property type="entry name" value="KYNURENINE FORMAMIDASE"/>
    <property type="match status" value="1"/>
</dbReference>
<dbReference type="InterPro" id="IPR050300">
    <property type="entry name" value="GDXG_lipolytic_enzyme"/>
</dbReference>
<evidence type="ECO:0000256" key="1">
    <source>
        <dbReference type="ARBA" id="ARBA00022801"/>
    </source>
</evidence>
<evidence type="ECO:0000313" key="4">
    <source>
        <dbReference type="Proteomes" id="UP000031012"/>
    </source>
</evidence>
<dbReference type="SUPFAM" id="SSF53474">
    <property type="entry name" value="alpha/beta-Hydrolases"/>
    <property type="match status" value="1"/>
</dbReference>
<feature type="domain" description="Alpha/beta hydrolase fold-3" evidence="2">
    <location>
        <begin position="59"/>
        <end position="189"/>
    </location>
</feature>
<dbReference type="AlphaFoldDB" id="A0A0B2UIA6"/>
<comment type="caution">
    <text evidence="3">The sequence shown here is derived from an EMBL/GenBank/DDBJ whole genome shotgun (WGS) entry which is preliminary data.</text>
</comment>
<name>A0A0B2UIA6_9GAMM</name>
<organism evidence="3 4">
    <name type="scientific">Acinetobacter oleivorans</name>
    <dbReference type="NCBI Taxonomy" id="1148157"/>
    <lineage>
        <taxon>Bacteria</taxon>
        <taxon>Pseudomonadati</taxon>
        <taxon>Pseudomonadota</taxon>
        <taxon>Gammaproteobacteria</taxon>
        <taxon>Moraxellales</taxon>
        <taxon>Moraxellaceae</taxon>
        <taxon>Acinetobacter</taxon>
    </lineage>
</organism>
<sequence>MRQYDNATTVANEDEILTNFQTRSLVSYQKYRHIRDIQYGAHPRSTLDLFPVEQTNKTIIFIHGGYWQWCEKSDFAFIAPYILEKKAQCILLEYDLAPQSKIADIVTQVYQALDFIAGQDWITDEVVLVGHSAGAHLGALTLDHPLISEIVLLSGIYDLEPIQKTHLNHALNLTKEDILKYSPIYHKERIHIPCKILCGELELEELKWQSQIYFESKSSQDLDLVQFKLIPEVNHYSILDYYFKSEFM</sequence>
<protein>
    <submittedName>
        <fullName evidence="3">Alpha/beta hydrolase</fullName>
    </submittedName>
</protein>
<proteinExistence type="predicted"/>
<gene>
    <name evidence="3" type="ORF">DH17_00660</name>
</gene>
<dbReference type="GO" id="GO:0016787">
    <property type="term" value="F:hydrolase activity"/>
    <property type="evidence" value="ECO:0007669"/>
    <property type="project" value="UniProtKB-KW"/>
</dbReference>
<evidence type="ECO:0000259" key="2">
    <source>
        <dbReference type="Pfam" id="PF07859"/>
    </source>
</evidence>
<keyword evidence="1 3" id="KW-0378">Hydrolase</keyword>
<accession>A0A0B2UIA6</accession>
<dbReference type="Gene3D" id="3.40.50.1820">
    <property type="entry name" value="alpha/beta hydrolase"/>
    <property type="match status" value="1"/>
</dbReference>